<dbReference type="GO" id="GO:0006298">
    <property type="term" value="P:mismatch repair"/>
    <property type="evidence" value="ECO:0007669"/>
    <property type="project" value="TreeGrafter"/>
</dbReference>
<evidence type="ECO:0000256" key="8">
    <source>
        <dbReference type="ARBA" id="ARBA00022490"/>
    </source>
</evidence>
<organism evidence="18 19">
    <name type="scientific">endosymbiont of Bathymodiolus septemdierum str. Myojin knoll</name>
    <dbReference type="NCBI Taxonomy" id="1303921"/>
    <lineage>
        <taxon>Bacteria</taxon>
        <taxon>Pseudomonadati</taxon>
        <taxon>Pseudomonadota</taxon>
        <taxon>Gammaproteobacteria</taxon>
        <taxon>sulfur-oxidizing symbionts</taxon>
    </lineage>
</organism>
<dbReference type="OrthoDB" id="9803420at2"/>
<accession>A0A0P0UQK6</accession>
<evidence type="ECO:0000313" key="19">
    <source>
        <dbReference type="Proteomes" id="UP000067399"/>
    </source>
</evidence>
<dbReference type="NCBIfam" id="NF000596">
    <property type="entry name" value="PRK00015.1-4"/>
    <property type="match status" value="1"/>
</dbReference>
<feature type="domain" description="RNase H type-2" evidence="17">
    <location>
        <begin position="5"/>
        <end position="190"/>
    </location>
</feature>
<evidence type="ECO:0000256" key="10">
    <source>
        <dbReference type="ARBA" id="ARBA00022723"/>
    </source>
</evidence>
<evidence type="ECO:0000256" key="5">
    <source>
        <dbReference type="ARBA" id="ARBA00007383"/>
    </source>
</evidence>
<comment type="catalytic activity">
    <reaction evidence="1 14 15 16">
        <text>Endonucleolytic cleavage to 5'-phosphomonoester.</text>
        <dbReference type="EC" id="3.1.26.4"/>
    </reaction>
</comment>
<comment type="cofactor">
    <cofactor evidence="14 15">
        <name>Mn(2+)</name>
        <dbReference type="ChEBI" id="CHEBI:29035"/>
    </cofactor>
    <cofactor evidence="14 15">
        <name>Mg(2+)</name>
        <dbReference type="ChEBI" id="CHEBI:18420"/>
    </cofactor>
    <text evidence="14 15">Manganese or magnesium. Binds 1 divalent metal ion per monomer in the absence of substrate. May bind a second metal ion after substrate binding.</text>
</comment>
<protein>
    <recommendedName>
        <fullName evidence="7 14">Ribonuclease HII</fullName>
        <shortName evidence="14">RNase HII</shortName>
        <ecNumber evidence="6 14">3.1.26.4</ecNumber>
    </recommendedName>
</protein>
<dbReference type="STRING" id="1303921.BSEPE_0088"/>
<comment type="cofactor">
    <cofactor evidence="2">
        <name>Mg(2+)</name>
        <dbReference type="ChEBI" id="CHEBI:18420"/>
    </cofactor>
</comment>
<gene>
    <name evidence="14" type="primary">rnhB</name>
    <name evidence="18" type="ORF">BSEPE_0088</name>
</gene>
<dbReference type="InterPro" id="IPR022898">
    <property type="entry name" value="RNase_HII"/>
</dbReference>
<evidence type="ECO:0000256" key="3">
    <source>
        <dbReference type="ARBA" id="ARBA00004065"/>
    </source>
</evidence>
<evidence type="ECO:0000256" key="2">
    <source>
        <dbReference type="ARBA" id="ARBA00001946"/>
    </source>
</evidence>
<dbReference type="PANTHER" id="PTHR10954:SF18">
    <property type="entry name" value="RIBONUCLEASE HII"/>
    <property type="match status" value="1"/>
</dbReference>
<feature type="binding site" evidence="14 15">
    <location>
        <position position="102"/>
    </location>
    <ligand>
        <name>a divalent metal cation</name>
        <dbReference type="ChEBI" id="CHEBI:60240"/>
    </ligand>
</feature>
<dbReference type="InterPro" id="IPR024567">
    <property type="entry name" value="RNase_HII/HIII_dom"/>
</dbReference>
<dbReference type="GO" id="GO:0005737">
    <property type="term" value="C:cytoplasm"/>
    <property type="evidence" value="ECO:0007669"/>
    <property type="project" value="UniProtKB-SubCell"/>
</dbReference>
<evidence type="ECO:0000256" key="15">
    <source>
        <dbReference type="PROSITE-ProRule" id="PRU01319"/>
    </source>
</evidence>
<comment type="subcellular location">
    <subcellularLocation>
        <location evidence="4 14">Cytoplasm</location>
    </subcellularLocation>
</comment>
<dbReference type="GO" id="GO:0004523">
    <property type="term" value="F:RNA-DNA hybrid ribonuclease activity"/>
    <property type="evidence" value="ECO:0007669"/>
    <property type="project" value="UniProtKB-UniRule"/>
</dbReference>
<dbReference type="GO" id="GO:0043137">
    <property type="term" value="P:DNA replication, removal of RNA primer"/>
    <property type="evidence" value="ECO:0007669"/>
    <property type="project" value="TreeGrafter"/>
</dbReference>
<dbReference type="RefSeq" id="WP_066042460.1">
    <property type="nucleotide sequence ID" value="NZ_AP013042.1"/>
</dbReference>
<evidence type="ECO:0000256" key="1">
    <source>
        <dbReference type="ARBA" id="ARBA00000077"/>
    </source>
</evidence>
<feature type="binding site" evidence="14 15">
    <location>
        <position position="11"/>
    </location>
    <ligand>
        <name>a divalent metal cation</name>
        <dbReference type="ChEBI" id="CHEBI:60240"/>
    </ligand>
</feature>
<dbReference type="EMBL" id="AP013042">
    <property type="protein sequence ID" value="BAS67112.1"/>
    <property type="molecule type" value="Genomic_DNA"/>
</dbReference>
<comment type="function">
    <text evidence="3 14 16">Endonuclease that specifically degrades the RNA of RNA-DNA hybrids.</text>
</comment>
<dbReference type="AlphaFoldDB" id="A0A0P0UQK6"/>
<evidence type="ECO:0000256" key="12">
    <source>
        <dbReference type="ARBA" id="ARBA00022801"/>
    </source>
</evidence>
<dbReference type="Pfam" id="PF01351">
    <property type="entry name" value="RNase_HII"/>
    <property type="match status" value="1"/>
</dbReference>
<dbReference type="InterPro" id="IPR012337">
    <property type="entry name" value="RNaseH-like_sf"/>
</dbReference>
<reference evidence="18 19" key="2">
    <citation type="journal article" date="2016" name="ISME J.">
        <title>Heterogeneous composition of key metabolic gene clusters in a vent mussel symbiont population.</title>
        <authorList>
            <person name="Ikuta T."/>
            <person name="Takaki Y."/>
            <person name="Nagai Y."/>
            <person name="Shimamura S."/>
            <person name="Tsuda M."/>
            <person name="Kawagucci S."/>
            <person name="Aoki Y."/>
            <person name="Inoue K."/>
            <person name="Teruya M."/>
            <person name="Satou K."/>
            <person name="Teruya K."/>
            <person name="Shimoji M."/>
            <person name="Tamotsu H."/>
            <person name="Hirano T."/>
            <person name="Maruyama T."/>
            <person name="Yoshida T."/>
        </authorList>
    </citation>
    <scope>NUCLEOTIDE SEQUENCE [LARGE SCALE GENOMIC DNA]</scope>
    <source>
        <strain evidence="18 19">Myojin Knoll</strain>
    </source>
</reference>
<reference evidence="18 19" key="1">
    <citation type="journal article" date="2000" name="Mar. Ecol. Prog. Ser.">
        <title>Phylogenetic characterization of endosymbionts in three hydrothermal vent mussels: influence on host distributions.</title>
        <authorList>
            <person name="Fujiwara Y."/>
            <person name="Takai K."/>
            <person name="Uematsu K."/>
            <person name="Tsuchida S."/>
            <person name="Hunt J.C."/>
            <person name="Hashimoto J."/>
        </authorList>
    </citation>
    <scope>NUCLEOTIDE SEQUENCE [LARGE SCALE GENOMIC DNA]</scope>
    <source>
        <strain evidence="18 19">Myojin Knoll</strain>
    </source>
</reference>
<evidence type="ECO:0000259" key="17">
    <source>
        <dbReference type="PROSITE" id="PS51975"/>
    </source>
</evidence>
<evidence type="ECO:0000313" key="18">
    <source>
        <dbReference type="EMBL" id="BAS67112.1"/>
    </source>
</evidence>
<dbReference type="FunFam" id="3.30.420.10:FF:000006">
    <property type="entry name" value="Ribonuclease HII"/>
    <property type="match status" value="1"/>
</dbReference>
<evidence type="ECO:0000256" key="7">
    <source>
        <dbReference type="ARBA" id="ARBA00019179"/>
    </source>
</evidence>
<dbReference type="EC" id="3.1.26.4" evidence="6 14"/>
<dbReference type="GO" id="GO:0003723">
    <property type="term" value="F:RNA binding"/>
    <property type="evidence" value="ECO:0007669"/>
    <property type="project" value="UniProtKB-UniRule"/>
</dbReference>
<dbReference type="InterPro" id="IPR001352">
    <property type="entry name" value="RNase_HII/HIII"/>
</dbReference>
<dbReference type="InterPro" id="IPR036397">
    <property type="entry name" value="RNaseH_sf"/>
</dbReference>
<dbReference type="PROSITE" id="PS51975">
    <property type="entry name" value="RNASE_H_2"/>
    <property type="match status" value="1"/>
</dbReference>
<keyword evidence="10 14" id="KW-0479">Metal-binding</keyword>
<sequence length="190" mass="21248">MTKSAIIVGVDEVGRGPLVGSVVAGAVILPDDFYLPELTDSKKLSEKKREILYAQITEQCQWAVGESDANEIDSINILQGTMLAMKRAVENLNIKYDRVLVDGNRCPELHNCRAIIKGDLSEPVISAASIIAKVTRDRQMFELDKLHPKYGFSKHKGYGTRQHLEALAEFGAIDNQHRFSFSPIKNLYHH</sequence>
<dbReference type="Gene3D" id="3.30.420.10">
    <property type="entry name" value="Ribonuclease H-like superfamily/Ribonuclease H"/>
    <property type="match status" value="1"/>
</dbReference>
<dbReference type="HAMAP" id="MF_00052_B">
    <property type="entry name" value="RNase_HII_B"/>
    <property type="match status" value="1"/>
</dbReference>
<evidence type="ECO:0000256" key="9">
    <source>
        <dbReference type="ARBA" id="ARBA00022722"/>
    </source>
</evidence>
<keyword evidence="12 14" id="KW-0378">Hydrolase</keyword>
<dbReference type="Proteomes" id="UP000067399">
    <property type="component" value="Chromosome"/>
</dbReference>
<evidence type="ECO:0000256" key="14">
    <source>
        <dbReference type="HAMAP-Rule" id="MF_00052"/>
    </source>
</evidence>
<comment type="similarity">
    <text evidence="5 14 16">Belongs to the RNase HII family.</text>
</comment>
<keyword evidence="9 14" id="KW-0540">Nuclease</keyword>
<dbReference type="KEGG" id="ebh:BSEPE_0088"/>
<dbReference type="GO" id="GO:0032299">
    <property type="term" value="C:ribonuclease H2 complex"/>
    <property type="evidence" value="ECO:0007669"/>
    <property type="project" value="TreeGrafter"/>
</dbReference>
<feature type="binding site" evidence="14 15">
    <location>
        <position position="12"/>
    </location>
    <ligand>
        <name>a divalent metal cation</name>
        <dbReference type="ChEBI" id="CHEBI:60240"/>
    </ligand>
</feature>
<name>A0A0P0UQK6_9GAMM</name>
<keyword evidence="8 14" id="KW-0963">Cytoplasm</keyword>
<dbReference type="GO" id="GO:0030145">
    <property type="term" value="F:manganese ion binding"/>
    <property type="evidence" value="ECO:0007669"/>
    <property type="project" value="UniProtKB-UniRule"/>
</dbReference>
<keyword evidence="11 14" id="KW-0255">Endonuclease</keyword>
<keyword evidence="13 14" id="KW-0464">Manganese</keyword>
<keyword evidence="19" id="KW-1185">Reference proteome</keyword>
<evidence type="ECO:0000256" key="13">
    <source>
        <dbReference type="ARBA" id="ARBA00023211"/>
    </source>
</evidence>
<dbReference type="NCBIfam" id="NF000595">
    <property type="entry name" value="PRK00015.1-3"/>
    <property type="match status" value="1"/>
</dbReference>
<evidence type="ECO:0000256" key="11">
    <source>
        <dbReference type="ARBA" id="ARBA00022759"/>
    </source>
</evidence>
<dbReference type="SUPFAM" id="SSF53098">
    <property type="entry name" value="Ribonuclease H-like"/>
    <property type="match status" value="1"/>
</dbReference>
<evidence type="ECO:0000256" key="16">
    <source>
        <dbReference type="RuleBase" id="RU003515"/>
    </source>
</evidence>
<dbReference type="CDD" id="cd07182">
    <property type="entry name" value="RNase_HII_bacteria_HII_like"/>
    <property type="match status" value="1"/>
</dbReference>
<dbReference type="PANTHER" id="PTHR10954">
    <property type="entry name" value="RIBONUCLEASE H2 SUBUNIT A"/>
    <property type="match status" value="1"/>
</dbReference>
<evidence type="ECO:0000256" key="4">
    <source>
        <dbReference type="ARBA" id="ARBA00004496"/>
    </source>
</evidence>
<evidence type="ECO:0000256" key="6">
    <source>
        <dbReference type="ARBA" id="ARBA00012180"/>
    </source>
</evidence>
<proteinExistence type="inferred from homology"/>